<gene>
    <name evidence="1" type="ORF">XBW1_3421</name>
</gene>
<dbReference type="AlphaFoldDB" id="A0A0B6XDD5"/>
<reference evidence="1 2" key="1">
    <citation type="submission" date="2014-02" db="EMBL/GenBank/DDBJ databases">
        <authorList>
            <person name="Genoscope - CEA"/>
        </authorList>
    </citation>
    <scope>NUCLEOTIDE SEQUENCE [LARGE SCALE GENOMIC DNA]</scope>
    <source>
        <strain evidence="1 2">CS03</strain>
    </source>
</reference>
<organism evidence="1 2">
    <name type="scientific">Xenorhabdus bovienii</name>
    <name type="common">Xenorhabdus nematophila subsp. bovienii</name>
    <dbReference type="NCBI Taxonomy" id="40576"/>
    <lineage>
        <taxon>Bacteria</taxon>
        <taxon>Pseudomonadati</taxon>
        <taxon>Pseudomonadota</taxon>
        <taxon>Gammaproteobacteria</taxon>
        <taxon>Enterobacterales</taxon>
        <taxon>Morganellaceae</taxon>
        <taxon>Xenorhabdus</taxon>
    </lineage>
</organism>
<accession>A0A0B6XDD5</accession>
<dbReference type="Proteomes" id="UP000032930">
    <property type="component" value="Chromosome"/>
</dbReference>
<evidence type="ECO:0000313" key="2">
    <source>
        <dbReference type="Proteomes" id="UP000032930"/>
    </source>
</evidence>
<dbReference type="RefSeq" id="WP_046337235.1">
    <property type="nucleotide sequence ID" value="NZ_CAWMEF010000001.1"/>
</dbReference>
<proteinExistence type="predicted"/>
<dbReference type="EMBL" id="FO818637">
    <property type="protein sequence ID" value="CDM90778.1"/>
    <property type="molecule type" value="Genomic_DNA"/>
</dbReference>
<name>A0A0B6XDD5_XENBV</name>
<protein>
    <submittedName>
        <fullName evidence="1">Uncharacterized protein</fullName>
    </submittedName>
</protein>
<sequence>MEMIISSYAHITTTTEKFILDRLEQAKKELKEDELQEISHTELLAFHSEAKGAYDLWCKIVFSPEVLSREKLLNDSLYLKTLMDEFFDFIWSITSK</sequence>
<evidence type="ECO:0000313" key="1">
    <source>
        <dbReference type="EMBL" id="CDM90778.1"/>
    </source>
</evidence>
<dbReference type="KEGG" id="xbv:XBW1_3421"/>